<dbReference type="Gene3D" id="1.10.510.10">
    <property type="entry name" value="Transferase(Phosphotransferase) domain 1"/>
    <property type="match status" value="1"/>
</dbReference>
<dbReference type="SMART" id="SM00220">
    <property type="entry name" value="S_TKc"/>
    <property type="match status" value="1"/>
</dbReference>
<dbReference type="PROSITE" id="PS50011">
    <property type="entry name" value="PROTEIN_KINASE_DOM"/>
    <property type="match status" value="1"/>
</dbReference>
<dbReference type="Pfam" id="PF00069">
    <property type="entry name" value="Pkinase"/>
    <property type="match status" value="1"/>
</dbReference>
<dbReference type="InterPro" id="IPR051744">
    <property type="entry name" value="AP2_assoc_SerThr_kinase"/>
</dbReference>
<dbReference type="PROSITE" id="PS00108">
    <property type="entry name" value="PROTEIN_KINASE_ST"/>
    <property type="match status" value="1"/>
</dbReference>
<protein>
    <submittedName>
        <fullName evidence="2">BMP2K</fullName>
    </submittedName>
</protein>
<dbReference type="PANTHER" id="PTHR47907:SF5">
    <property type="entry name" value="AP2 ASSOCIATED KINASE 1"/>
    <property type="match status" value="1"/>
</dbReference>
<dbReference type="Proteomes" id="UP001235939">
    <property type="component" value="Chromosome 15"/>
</dbReference>
<sequence>MKKLFKPKPEPPQPIKDGNASSVGKVFVINRLAVTVEEVIAEVHVVQAMIIMVGRSWQLLLLLQLNNDVVCTGGFALVFLVRGSNGVKYALKRLFVNNETDLRICKQEIQIASSLSGHQNIVGFVDSAVNPHPGGVYEVLMLMHYCRGHVLQLMKERINVGLSQQEVLSIFCDMCSAVARLHHCQTPIIHRDLKVENILISDTGQYKLCDFGSATVKVMSLETHSVAELEDELKRYTTLAYRAPEMVDLYSGKPIGTKVDIWVSPCYTG</sequence>
<proteinExistence type="predicted"/>
<evidence type="ECO:0000259" key="1">
    <source>
        <dbReference type="PROSITE" id="PS50011"/>
    </source>
</evidence>
<organism evidence="2 3">
    <name type="scientific">Cordylochernes scorpioides</name>
    <dbReference type="NCBI Taxonomy" id="51811"/>
    <lineage>
        <taxon>Eukaryota</taxon>
        <taxon>Metazoa</taxon>
        <taxon>Ecdysozoa</taxon>
        <taxon>Arthropoda</taxon>
        <taxon>Chelicerata</taxon>
        <taxon>Arachnida</taxon>
        <taxon>Pseudoscorpiones</taxon>
        <taxon>Cheliferoidea</taxon>
        <taxon>Chernetidae</taxon>
        <taxon>Cordylochernes</taxon>
    </lineage>
</organism>
<dbReference type="SUPFAM" id="SSF56112">
    <property type="entry name" value="Protein kinase-like (PK-like)"/>
    <property type="match status" value="1"/>
</dbReference>
<dbReference type="InterPro" id="IPR011009">
    <property type="entry name" value="Kinase-like_dom_sf"/>
</dbReference>
<dbReference type="InterPro" id="IPR000719">
    <property type="entry name" value="Prot_kinase_dom"/>
</dbReference>
<dbReference type="PANTHER" id="PTHR47907">
    <property type="entry name" value="PROTEIN KINASE DOMAIN-CONTAINING PROTEIN"/>
    <property type="match status" value="1"/>
</dbReference>
<dbReference type="EMBL" id="CP092877">
    <property type="protein sequence ID" value="UYV77893.1"/>
    <property type="molecule type" value="Genomic_DNA"/>
</dbReference>
<dbReference type="InterPro" id="IPR008271">
    <property type="entry name" value="Ser/Thr_kinase_AS"/>
</dbReference>
<evidence type="ECO:0000313" key="3">
    <source>
        <dbReference type="Proteomes" id="UP001235939"/>
    </source>
</evidence>
<feature type="domain" description="Protein kinase" evidence="1">
    <location>
        <begin position="64"/>
        <end position="269"/>
    </location>
</feature>
<name>A0ABY6LDC3_9ARAC</name>
<reference evidence="2 3" key="1">
    <citation type="submission" date="2022-01" db="EMBL/GenBank/DDBJ databases">
        <title>A chromosomal length assembly of Cordylochernes scorpioides.</title>
        <authorList>
            <person name="Zeh D."/>
            <person name="Zeh J."/>
        </authorList>
    </citation>
    <scope>NUCLEOTIDE SEQUENCE [LARGE SCALE GENOMIC DNA]</scope>
    <source>
        <strain evidence="2">IN4F17</strain>
        <tissue evidence="2">Whole Body</tissue>
    </source>
</reference>
<keyword evidence="3" id="KW-1185">Reference proteome</keyword>
<accession>A0ABY6LDC3</accession>
<evidence type="ECO:0000313" key="2">
    <source>
        <dbReference type="EMBL" id="UYV77893.1"/>
    </source>
</evidence>
<gene>
    <name evidence="2" type="ORF">LAZ67_15002716</name>
</gene>